<proteinExistence type="predicted"/>
<evidence type="ECO:0000313" key="2">
    <source>
        <dbReference type="Proteomes" id="UP000000448"/>
    </source>
</evidence>
<keyword evidence="2" id="KW-1185">Reference proteome</keyword>
<gene>
    <name evidence="1" type="ordered locus">NAMH_0621</name>
</gene>
<dbReference type="HOGENOM" id="CLU_172378_1_0_7"/>
<protein>
    <submittedName>
        <fullName evidence="1">Uncharacterized protein</fullName>
    </submittedName>
</protein>
<dbReference type="KEGG" id="nam:NAMH_0621"/>
<name>B9L8S9_NAUPA</name>
<dbReference type="eggNOG" id="ENOG5032NK3">
    <property type="taxonomic scope" value="Bacteria"/>
</dbReference>
<dbReference type="AlphaFoldDB" id="B9L8S9"/>
<accession>B9L8S9</accession>
<dbReference type="EMBL" id="CP001279">
    <property type="protein sequence ID" value="ACM92859.1"/>
    <property type="molecule type" value="Genomic_DNA"/>
</dbReference>
<reference evidence="1 2" key="1">
    <citation type="journal article" date="2009" name="PLoS Genet.">
        <title>Adaptations to submarine hydrothermal environments exemplified by the genome of Nautilia profundicola.</title>
        <authorList>
            <person name="Campbell B.J."/>
            <person name="Smith J.L."/>
            <person name="Hanson T.E."/>
            <person name="Klotz M.G."/>
            <person name="Stein L.Y."/>
            <person name="Lee C.K."/>
            <person name="Wu D."/>
            <person name="Robinson J.M."/>
            <person name="Khouri H.M."/>
            <person name="Eisen J.A."/>
            <person name="Cary S.C."/>
        </authorList>
    </citation>
    <scope>NUCLEOTIDE SEQUENCE [LARGE SCALE GENOMIC DNA]</scope>
    <source>
        <strain evidence="2">ATCC BAA-1463 / DSM 18972 / AmH</strain>
    </source>
</reference>
<evidence type="ECO:0000313" key="1">
    <source>
        <dbReference type="EMBL" id="ACM92859.1"/>
    </source>
</evidence>
<dbReference type="STRING" id="598659.NAMH_0621"/>
<dbReference type="RefSeq" id="WP_015901911.1">
    <property type="nucleotide sequence ID" value="NC_012115.1"/>
</dbReference>
<dbReference type="OrthoDB" id="5339798at2"/>
<dbReference type="Proteomes" id="UP000000448">
    <property type="component" value="Chromosome"/>
</dbReference>
<organism evidence="1 2">
    <name type="scientific">Nautilia profundicola (strain ATCC BAA-1463 / DSM 18972 / AmH)</name>
    <dbReference type="NCBI Taxonomy" id="598659"/>
    <lineage>
        <taxon>Bacteria</taxon>
        <taxon>Pseudomonadati</taxon>
        <taxon>Campylobacterota</taxon>
        <taxon>Epsilonproteobacteria</taxon>
        <taxon>Nautiliales</taxon>
        <taxon>Nautiliaceae</taxon>
        <taxon>Nautilia</taxon>
    </lineage>
</organism>
<sequence length="107" mass="12625">MEKGEFKELIELLMKNDLICKKLNEIKLNTRKKLKAYLGVNLKNEYCFVLKLDKKSRFLSKDIDVLYEFLPKEINFRYKKKILILNGPICSKAKEKINDWKIINGAG</sequence>